<gene>
    <name evidence="2" type="ORF">OCV65_06200</name>
</gene>
<keyword evidence="1" id="KW-0472">Membrane</keyword>
<comment type="caution">
    <text evidence="2">The sequence shown here is derived from an EMBL/GenBank/DDBJ whole genome shotgun (WGS) entry which is preliminary data.</text>
</comment>
<feature type="transmembrane region" description="Helical" evidence="1">
    <location>
        <begin position="112"/>
        <end position="130"/>
    </location>
</feature>
<reference evidence="2 3" key="1">
    <citation type="journal article" date="2021" name="ISME Commun">
        <title>Automated analysis of genomic sequences facilitates high-throughput and comprehensive description of bacteria.</title>
        <authorList>
            <person name="Hitch T.C.A."/>
        </authorList>
    </citation>
    <scope>NUCLEOTIDE SEQUENCE [LARGE SCALE GENOMIC DNA]</scope>
    <source>
        <strain evidence="2 3">Sanger_02</strain>
    </source>
</reference>
<dbReference type="InterPro" id="IPR046140">
    <property type="entry name" value="DUF6142"/>
</dbReference>
<name>A0ABT2S608_9FIRM</name>
<keyword evidence="1" id="KW-0812">Transmembrane</keyword>
<proteinExistence type="predicted"/>
<sequence>MLDYLRESADERAIRREHTKREKERRKRRIHKYGQMELKHSRRGCISCMLAVLSAFLLVSIFSVSYLRHGDVNILIGIAGLLALVLAVSGLRRGIEGFKERNKNYITCKVGTACNGILLLIYLAIFIRGLF</sequence>
<feature type="transmembrane region" description="Helical" evidence="1">
    <location>
        <begin position="45"/>
        <end position="66"/>
    </location>
</feature>
<accession>A0ABT2S608</accession>
<keyword evidence="3" id="KW-1185">Reference proteome</keyword>
<organism evidence="2 3">
    <name type="scientific">Dorea ammoniilytica</name>
    <dbReference type="NCBI Taxonomy" id="2981788"/>
    <lineage>
        <taxon>Bacteria</taxon>
        <taxon>Bacillati</taxon>
        <taxon>Bacillota</taxon>
        <taxon>Clostridia</taxon>
        <taxon>Lachnospirales</taxon>
        <taxon>Lachnospiraceae</taxon>
        <taxon>Dorea</taxon>
    </lineage>
</organism>
<protein>
    <submittedName>
        <fullName evidence="2">DUF6142 family protein</fullName>
    </submittedName>
</protein>
<dbReference type="Proteomes" id="UP001207605">
    <property type="component" value="Unassembled WGS sequence"/>
</dbReference>
<evidence type="ECO:0000313" key="2">
    <source>
        <dbReference type="EMBL" id="MCU6699822.1"/>
    </source>
</evidence>
<evidence type="ECO:0000313" key="3">
    <source>
        <dbReference type="Proteomes" id="UP001207605"/>
    </source>
</evidence>
<keyword evidence="1" id="KW-1133">Transmembrane helix</keyword>
<dbReference type="EMBL" id="JAOQJV010000005">
    <property type="protein sequence ID" value="MCU6699822.1"/>
    <property type="molecule type" value="Genomic_DNA"/>
</dbReference>
<evidence type="ECO:0000256" key="1">
    <source>
        <dbReference type="SAM" id="Phobius"/>
    </source>
</evidence>
<dbReference type="Pfam" id="PF19639">
    <property type="entry name" value="DUF6142"/>
    <property type="match status" value="1"/>
</dbReference>
<dbReference type="RefSeq" id="WP_262581339.1">
    <property type="nucleotide sequence ID" value="NZ_JAOQJV010000005.1"/>
</dbReference>
<feature type="transmembrane region" description="Helical" evidence="1">
    <location>
        <begin position="72"/>
        <end position="91"/>
    </location>
</feature>